<dbReference type="EMBL" id="VIOG01000004">
    <property type="protein sequence ID" value="MTD91145.1"/>
    <property type="molecule type" value="Genomic_DNA"/>
</dbReference>
<reference evidence="2 3" key="1">
    <citation type="submission" date="2019-07" db="EMBL/GenBank/DDBJ databases">
        <title>Draft genome of C. aurimucosum strain 332.</title>
        <authorList>
            <person name="Pacheco L.G.C."/>
            <person name="Aguiar E.R.G.R."/>
            <person name="Barberis C.M."/>
            <person name="Almuzara M.N."/>
            <person name="Traglia G.M."/>
            <person name="Santos C.S."/>
            <person name="Vay C.A."/>
            <person name="Rocha D.J.P.G."/>
        </authorList>
    </citation>
    <scope>NUCLEOTIDE SEQUENCE [LARGE SCALE GENOMIC DNA]</scope>
    <source>
        <strain evidence="2 3">332</strain>
    </source>
</reference>
<sequence>MELQEWLNALPGSPTVSQAADHSDISKATLLRHAKAGKTTAEFVIIISRAYGVNEIESLLALGFITSSAIDEYGVEAALEGATNQQLLNEIMRRSDPEARYLFGNDTDDDVIGLDPSIAPVASLDDARSNSTDSDVHARPYAADSSDTEPEPGDDNYHDGP</sequence>
<proteinExistence type="predicted"/>
<feature type="region of interest" description="Disordered" evidence="1">
    <location>
        <begin position="123"/>
        <end position="161"/>
    </location>
</feature>
<name>A0A6I3K7D8_9CORY</name>
<organism evidence="2 3">
    <name type="scientific">Corynebacterium aurimucosum</name>
    <dbReference type="NCBI Taxonomy" id="169292"/>
    <lineage>
        <taxon>Bacteria</taxon>
        <taxon>Bacillati</taxon>
        <taxon>Actinomycetota</taxon>
        <taxon>Actinomycetes</taxon>
        <taxon>Mycobacteriales</taxon>
        <taxon>Corynebacteriaceae</taxon>
        <taxon>Corynebacterium</taxon>
    </lineage>
</organism>
<protein>
    <recommendedName>
        <fullName evidence="4">DNA-binding protein</fullName>
    </recommendedName>
</protein>
<evidence type="ECO:0000256" key="1">
    <source>
        <dbReference type="SAM" id="MobiDB-lite"/>
    </source>
</evidence>
<evidence type="ECO:0000313" key="3">
    <source>
        <dbReference type="Proteomes" id="UP000432568"/>
    </source>
</evidence>
<accession>A0A6I3K7D8</accession>
<evidence type="ECO:0000313" key="2">
    <source>
        <dbReference type="EMBL" id="MTD91145.1"/>
    </source>
</evidence>
<evidence type="ECO:0008006" key="4">
    <source>
        <dbReference type="Google" id="ProtNLM"/>
    </source>
</evidence>
<dbReference type="AlphaFoldDB" id="A0A6I3K7D8"/>
<gene>
    <name evidence="2" type="ORF">FME68_04460</name>
</gene>
<comment type="caution">
    <text evidence="2">The sequence shown here is derived from an EMBL/GenBank/DDBJ whole genome shotgun (WGS) entry which is preliminary data.</text>
</comment>
<dbReference type="Proteomes" id="UP000432568">
    <property type="component" value="Unassembled WGS sequence"/>
</dbReference>